<dbReference type="InterPro" id="IPR050901">
    <property type="entry name" value="BP-dep_ABC_trans_perm"/>
</dbReference>
<keyword evidence="3" id="KW-1003">Cell membrane</keyword>
<gene>
    <name evidence="11" type="ORF">QYH67_05805</name>
    <name evidence="12" type="ORF">QYH67_07515</name>
</gene>
<dbReference type="PROSITE" id="PS50928">
    <property type="entry name" value="ABC_TM1"/>
    <property type="match status" value="1"/>
</dbReference>
<sequence length="287" mass="32171">MMNIKNSMKRFNLKNQMKLTPAYIVMLVFVVFVAYLFGWIFLASFSTTRGIFTGDLFKEGLNIENYKHLIANSNGALTIFNTLVYTIPSTILLILICSPAAYILSRFEFKGNRLTQQLFVVALSVPAIMITMPLYYHLSELGVANSRLVIILLFTANSIPFDVYFLTAYFKNISRSYEEAAAIDGAGPFRTFWFIIFPMAKPAVITLTIFNLIGKWNSYFLPLIFANTSEMRPVGVWLQQSVTAMEATGNYAGMFAAVVLAAAPTMILYFFLTNKLLDGAKQGGYLA</sequence>
<comment type="subcellular location">
    <subcellularLocation>
        <location evidence="1 9">Cell membrane</location>
        <topology evidence="1 9">Multi-pass membrane protein</topology>
    </subcellularLocation>
</comment>
<evidence type="ECO:0000256" key="3">
    <source>
        <dbReference type="ARBA" id="ARBA00022475"/>
    </source>
</evidence>
<dbReference type="SUPFAM" id="SSF161098">
    <property type="entry name" value="MetI-like"/>
    <property type="match status" value="1"/>
</dbReference>
<dbReference type="PANTHER" id="PTHR32243">
    <property type="entry name" value="MALTOSE TRANSPORT SYSTEM PERMEASE-RELATED"/>
    <property type="match status" value="1"/>
</dbReference>
<dbReference type="GO" id="GO:0015675">
    <property type="term" value="P:nickel cation transport"/>
    <property type="evidence" value="ECO:0007669"/>
    <property type="project" value="UniProtKB-KW"/>
</dbReference>
<dbReference type="EMBL" id="JAUHQC010000009">
    <property type="protein sequence ID" value="MDN4533089.1"/>
    <property type="molecule type" value="Genomic_DNA"/>
</dbReference>
<dbReference type="GO" id="GO:0005886">
    <property type="term" value="C:plasma membrane"/>
    <property type="evidence" value="ECO:0007669"/>
    <property type="project" value="UniProtKB-SubCell"/>
</dbReference>
<accession>A0AAW7MDP6</accession>
<keyword evidence="2 9" id="KW-0813">Transport</keyword>
<evidence type="ECO:0000256" key="4">
    <source>
        <dbReference type="ARBA" id="ARBA00022596"/>
    </source>
</evidence>
<keyword evidence="7" id="KW-0921">Nickel transport</keyword>
<keyword evidence="5 9" id="KW-0812">Transmembrane</keyword>
<dbReference type="RefSeq" id="WP_225309981.1">
    <property type="nucleotide sequence ID" value="NZ_CAKZJA010000015.1"/>
</dbReference>
<evidence type="ECO:0000256" key="8">
    <source>
        <dbReference type="ARBA" id="ARBA00023136"/>
    </source>
</evidence>
<comment type="similarity">
    <text evidence="9">Belongs to the binding-protein-dependent transport system permease family.</text>
</comment>
<evidence type="ECO:0000313" key="13">
    <source>
        <dbReference type="Proteomes" id="UP001171687"/>
    </source>
</evidence>
<protein>
    <submittedName>
        <fullName evidence="12">Carbohydrate ABC transporter permease</fullName>
    </submittedName>
</protein>
<evidence type="ECO:0000313" key="11">
    <source>
        <dbReference type="EMBL" id="MDN4533089.1"/>
    </source>
</evidence>
<evidence type="ECO:0000259" key="10">
    <source>
        <dbReference type="PROSITE" id="PS50928"/>
    </source>
</evidence>
<evidence type="ECO:0000256" key="9">
    <source>
        <dbReference type="RuleBase" id="RU363032"/>
    </source>
</evidence>
<keyword evidence="7" id="KW-0406">Ion transport</keyword>
<dbReference type="GO" id="GO:0055085">
    <property type="term" value="P:transmembrane transport"/>
    <property type="evidence" value="ECO:0007669"/>
    <property type="project" value="InterPro"/>
</dbReference>
<evidence type="ECO:0000256" key="7">
    <source>
        <dbReference type="ARBA" id="ARBA00023112"/>
    </source>
</evidence>
<evidence type="ECO:0000313" key="12">
    <source>
        <dbReference type="EMBL" id="MDN4533409.1"/>
    </source>
</evidence>
<feature type="transmembrane region" description="Helical" evidence="9">
    <location>
        <begin position="21"/>
        <end position="42"/>
    </location>
</feature>
<feature type="transmembrane region" description="Helical" evidence="9">
    <location>
        <begin position="191"/>
        <end position="213"/>
    </location>
</feature>
<keyword evidence="4" id="KW-0533">Nickel</keyword>
<name>A0AAW7MDP6_9STAP</name>
<dbReference type="InterPro" id="IPR000515">
    <property type="entry name" value="MetI-like"/>
</dbReference>
<dbReference type="EMBL" id="JAUHQC010000010">
    <property type="protein sequence ID" value="MDN4533409.1"/>
    <property type="molecule type" value="Genomic_DNA"/>
</dbReference>
<dbReference type="Pfam" id="PF00528">
    <property type="entry name" value="BPD_transp_1"/>
    <property type="match status" value="1"/>
</dbReference>
<feature type="domain" description="ABC transmembrane type-1" evidence="10">
    <location>
        <begin position="79"/>
        <end position="272"/>
    </location>
</feature>
<evidence type="ECO:0000256" key="6">
    <source>
        <dbReference type="ARBA" id="ARBA00022989"/>
    </source>
</evidence>
<dbReference type="Gene3D" id="1.10.3720.10">
    <property type="entry name" value="MetI-like"/>
    <property type="match status" value="1"/>
</dbReference>
<evidence type="ECO:0000256" key="5">
    <source>
        <dbReference type="ARBA" id="ARBA00022692"/>
    </source>
</evidence>
<dbReference type="Proteomes" id="UP001171687">
    <property type="component" value="Unassembled WGS sequence"/>
</dbReference>
<evidence type="ECO:0000256" key="1">
    <source>
        <dbReference type="ARBA" id="ARBA00004651"/>
    </source>
</evidence>
<keyword evidence="6 9" id="KW-1133">Transmembrane helix</keyword>
<keyword evidence="8 9" id="KW-0472">Membrane</keyword>
<feature type="transmembrane region" description="Helical" evidence="9">
    <location>
        <begin position="117"/>
        <end position="136"/>
    </location>
</feature>
<dbReference type="PANTHER" id="PTHR32243:SF24">
    <property type="entry name" value="DIACETYLCHITOBIOSE UPTAKE SYSTEM PERMEASE PROTEIN NGCG"/>
    <property type="match status" value="1"/>
</dbReference>
<dbReference type="CDD" id="cd06261">
    <property type="entry name" value="TM_PBP2"/>
    <property type="match status" value="1"/>
</dbReference>
<dbReference type="InterPro" id="IPR035906">
    <property type="entry name" value="MetI-like_sf"/>
</dbReference>
<comment type="caution">
    <text evidence="12">The sequence shown here is derived from an EMBL/GenBank/DDBJ whole genome shotgun (WGS) entry which is preliminary data.</text>
</comment>
<feature type="transmembrane region" description="Helical" evidence="9">
    <location>
        <begin position="83"/>
        <end position="105"/>
    </location>
</feature>
<feature type="transmembrane region" description="Helical" evidence="9">
    <location>
        <begin position="251"/>
        <end position="272"/>
    </location>
</feature>
<feature type="transmembrane region" description="Helical" evidence="9">
    <location>
        <begin position="148"/>
        <end position="170"/>
    </location>
</feature>
<organism evidence="12 13">
    <name type="scientific">Staphylococcus auricularis</name>
    <dbReference type="NCBI Taxonomy" id="29379"/>
    <lineage>
        <taxon>Bacteria</taxon>
        <taxon>Bacillati</taxon>
        <taxon>Bacillota</taxon>
        <taxon>Bacilli</taxon>
        <taxon>Bacillales</taxon>
        <taxon>Staphylococcaceae</taxon>
        <taxon>Staphylococcus</taxon>
    </lineage>
</organism>
<evidence type="ECO:0000256" key="2">
    <source>
        <dbReference type="ARBA" id="ARBA00022448"/>
    </source>
</evidence>
<reference evidence="12" key="1">
    <citation type="submission" date="2023-07" db="EMBL/GenBank/DDBJ databases">
        <title>Evaluation of the beneficial properties of pineapple isolates.</title>
        <authorList>
            <person name="Adefiranye O."/>
        </authorList>
    </citation>
    <scope>NUCLEOTIDE SEQUENCE</scope>
    <source>
        <strain evidence="12">PAPLE_T1</strain>
    </source>
</reference>
<proteinExistence type="inferred from homology"/>
<dbReference type="AlphaFoldDB" id="A0AAW7MDP6"/>